<comment type="caution">
    <text evidence="8">The sequence shown here is derived from an EMBL/GenBank/DDBJ whole genome shotgun (WGS) entry which is preliminary data.</text>
</comment>
<evidence type="ECO:0000256" key="1">
    <source>
        <dbReference type="ARBA" id="ARBA00004117"/>
    </source>
</evidence>
<comment type="similarity">
    <text evidence="2 6">Belongs to the flagella basal body rod proteins family.</text>
</comment>
<dbReference type="Proteomes" id="UP001516662">
    <property type="component" value="Unassembled WGS sequence"/>
</dbReference>
<keyword evidence="9" id="KW-1185">Reference proteome</keyword>
<dbReference type="NCBIfam" id="TIGR01396">
    <property type="entry name" value="FlgB"/>
    <property type="match status" value="1"/>
</dbReference>
<dbReference type="InterPro" id="IPR006300">
    <property type="entry name" value="FlgB"/>
</dbReference>
<feature type="domain" description="Flagellar basal body rod protein N-terminal" evidence="7">
    <location>
        <begin position="10"/>
        <end position="38"/>
    </location>
</feature>
<evidence type="ECO:0000256" key="6">
    <source>
        <dbReference type="PIRNR" id="PIRNR002889"/>
    </source>
</evidence>
<comment type="subcellular location">
    <subcellularLocation>
        <location evidence="1 6">Bacterial flagellum basal body</location>
    </subcellularLocation>
</comment>
<evidence type="ECO:0000256" key="2">
    <source>
        <dbReference type="ARBA" id="ARBA00009677"/>
    </source>
</evidence>
<evidence type="ECO:0000259" key="7">
    <source>
        <dbReference type="Pfam" id="PF00460"/>
    </source>
</evidence>
<evidence type="ECO:0000256" key="5">
    <source>
        <dbReference type="ARBA" id="ARBA00024934"/>
    </source>
</evidence>
<dbReference type="PANTHER" id="PTHR30435">
    <property type="entry name" value="FLAGELLAR PROTEIN"/>
    <property type="match status" value="1"/>
</dbReference>
<protein>
    <recommendedName>
        <fullName evidence="3 6">Flagellar basal body rod protein FlgB</fullName>
    </recommendedName>
</protein>
<dbReference type="EMBL" id="JADCLJ010000020">
    <property type="protein sequence ID" value="MBE4908735.1"/>
    <property type="molecule type" value="Genomic_DNA"/>
</dbReference>
<proteinExistence type="inferred from homology"/>
<dbReference type="Pfam" id="PF00460">
    <property type="entry name" value="Flg_bb_rod"/>
    <property type="match status" value="1"/>
</dbReference>
<evidence type="ECO:0000313" key="8">
    <source>
        <dbReference type="EMBL" id="MBE4908735.1"/>
    </source>
</evidence>
<accession>A0ABR9QJR2</accession>
<reference evidence="8 9" key="1">
    <citation type="submission" date="2020-10" db="EMBL/GenBank/DDBJ databases">
        <title>Bacillus sp. HD4P25, an endophyte from a halophyte.</title>
        <authorList>
            <person name="Sun J.-Q."/>
        </authorList>
    </citation>
    <scope>NUCLEOTIDE SEQUENCE [LARGE SCALE GENOMIC DNA]</scope>
    <source>
        <strain evidence="8 9">YIM 93174</strain>
    </source>
</reference>
<evidence type="ECO:0000256" key="3">
    <source>
        <dbReference type="ARBA" id="ARBA00014376"/>
    </source>
</evidence>
<keyword evidence="8" id="KW-0966">Cell projection</keyword>
<dbReference type="InterPro" id="IPR001444">
    <property type="entry name" value="Flag_bb_rod_N"/>
</dbReference>
<keyword evidence="8" id="KW-0969">Cilium</keyword>
<name>A0ABR9QJR2_9BACI</name>
<dbReference type="PANTHER" id="PTHR30435:SF12">
    <property type="entry name" value="FLAGELLAR BASAL BODY ROD PROTEIN FLGB"/>
    <property type="match status" value="1"/>
</dbReference>
<gene>
    <name evidence="8" type="primary">flgB</name>
    <name evidence="8" type="ORF">IMZ08_11775</name>
</gene>
<evidence type="ECO:0000256" key="4">
    <source>
        <dbReference type="ARBA" id="ARBA00023143"/>
    </source>
</evidence>
<organism evidence="8 9">
    <name type="scientific">Litchfieldia luteola</name>
    <dbReference type="NCBI Taxonomy" id="682179"/>
    <lineage>
        <taxon>Bacteria</taxon>
        <taxon>Bacillati</taxon>
        <taxon>Bacillota</taxon>
        <taxon>Bacilli</taxon>
        <taxon>Bacillales</taxon>
        <taxon>Bacillaceae</taxon>
        <taxon>Litchfieldia</taxon>
    </lineage>
</organism>
<evidence type="ECO:0000313" key="9">
    <source>
        <dbReference type="Proteomes" id="UP001516662"/>
    </source>
</evidence>
<dbReference type="PIRSF" id="PIRSF002889">
    <property type="entry name" value="Rod_FlgB"/>
    <property type="match status" value="1"/>
</dbReference>
<dbReference type="RefSeq" id="WP_193536673.1">
    <property type="nucleotide sequence ID" value="NZ_JADCLJ010000020.1"/>
</dbReference>
<sequence>MKLFSSTITTLEQAMNYSTAKQKVISHNIANSDTPNYKTKSVSFNSEFSRVLKDSMQANKTDIRHYDFKSTNSKSFSVFTKNSSSYNHNGNNVDIDKEMTELAKNQIYYNAVADRIGSKFNSLKTVIRGGK</sequence>
<comment type="subunit">
    <text evidence="6">The basal body constitutes a major portion of the flagellar organelle and consists of a number of rings mounted on a central rod.</text>
</comment>
<keyword evidence="8" id="KW-0282">Flagellum</keyword>
<keyword evidence="4 6" id="KW-0975">Bacterial flagellum</keyword>
<comment type="function">
    <text evidence="5 6">Structural component of flagellum, the bacterial motility apparatus. Part of the rod structure of flagellar basal body.</text>
</comment>